<gene>
    <name evidence="2" type="ORF">OS493_012873</name>
</gene>
<keyword evidence="1" id="KW-0175">Coiled coil</keyword>
<accession>A0A9W9Z1D5</accession>
<evidence type="ECO:0000313" key="3">
    <source>
        <dbReference type="Proteomes" id="UP001163046"/>
    </source>
</evidence>
<dbReference type="OrthoDB" id="5989408at2759"/>
<comment type="caution">
    <text evidence="2">The sequence shown here is derived from an EMBL/GenBank/DDBJ whole genome shotgun (WGS) entry which is preliminary data.</text>
</comment>
<dbReference type="AlphaFoldDB" id="A0A9W9Z1D5"/>
<dbReference type="EMBL" id="MU826831">
    <property type="protein sequence ID" value="KAJ7373282.1"/>
    <property type="molecule type" value="Genomic_DNA"/>
</dbReference>
<dbReference type="Proteomes" id="UP001163046">
    <property type="component" value="Unassembled WGS sequence"/>
</dbReference>
<reference evidence="2" key="1">
    <citation type="submission" date="2023-01" db="EMBL/GenBank/DDBJ databases">
        <title>Genome assembly of the deep-sea coral Lophelia pertusa.</title>
        <authorList>
            <person name="Herrera S."/>
            <person name="Cordes E."/>
        </authorList>
    </citation>
    <scope>NUCLEOTIDE SEQUENCE</scope>
    <source>
        <strain evidence="2">USNM1676648</strain>
        <tissue evidence="2">Polyp</tissue>
    </source>
</reference>
<keyword evidence="3" id="KW-1185">Reference proteome</keyword>
<proteinExistence type="predicted"/>
<evidence type="ECO:0000256" key="1">
    <source>
        <dbReference type="SAM" id="Coils"/>
    </source>
</evidence>
<evidence type="ECO:0000313" key="2">
    <source>
        <dbReference type="EMBL" id="KAJ7373282.1"/>
    </source>
</evidence>
<feature type="coiled-coil region" evidence="1">
    <location>
        <begin position="56"/>
        <end position="83"/>
    </location>
</feature>
<name>A0A9W9Z1D5_9CNID</name>
<sequence>MDELTAASETRHVDILDRLQQLEEKSTTRCNDITELKKSVEFANSEVHSVKTSLAAKADQSLVDELEKKMDDLENRSKLNNIDMERSGGCGECGEGVLLFL</sequence>
<organism evidence="2 3">
    <name type="scientific">Desmophyllum pertusum</name>
    <dbReference type="NCBI Taxonomy" id="174260"/>
    <lineage>
        <taxon>Eukaryota</taxon>
        <taxon>Metazoa</taxon>
        <taxon>Cnidaria</taxon>
        <taxon>Anthozoa</taxon>
        <taxon>Hexacorallia</taxon>
        <taxon>Scleractinia</taxon>
        <taxon>Caryophylliina</taxon>
        <taxon>Caryophylliidae</taxon>
        <taxon>Desmophyllum</taxon>
    </lineage>
</organism>
<protein>
    <submittedName>
        <fullName evidence="2">Uncharacterized protein</fullName>
    </submittedName>
</protein>